<keyword evidence="2" id="KW-0812">Transmembrane</keyword>
<proteinExistence type="predicted"/>
<gene>
    <name evidence="3" type="ORF">HELGO_WM32274</name>
</gene>
<evidence type="ECO:0000256" key="2">
    <source>
        <dbReference type="SAM" id="Phobius"/>
    </source>
</evidence>
<dbReference type="InterPro" id="IPR028994">
    <property type="entry name" value="Integrin_alpha_N"/>
</dbReference>
<dbReference type="PANTHER" id="PTHR44103">
    <property type="entry name" value="PROPROTEIN CONVERTASE P"/>
    <property type="match status" value="1"/>
</dbReference>
<dbReference type="EMBL" id="CACVAR010000070">
    <property type="protein sequence ID" value="CAA6800371.1"/>
    <property type="molecule type" value="Genomic_DNA"/>
</dbReference>
<reference evidence="3" key="1">
    <citation type="submission" date="2020-01" db="EMBL/GenBank/DDBJ databases">
        <authorList>
            <person name="Meier V. D."/>
            <person name="Meier V D."/>
        </authorList>
    </citation>
    <scope>NUCLEOTIDE SEQUENCE</scope>
    <source>
        <strain evidence="3">HLG_WM_MAG_03</strain>
    </source>
</reference>
<name>A0A6S6RYE7_9BACT</name>
<accession>A0A6S6RYE7</accession>
<dbReference type="Gene3D" id="2.130.10.130">
    <property type="entry name" value="Integrin alpha, N-terminal"/>
    <property type="match status" value="1"/>
</dbReference>
<dbReference type="Pfam" id="PF13517">
    <property type="entry name" value="FG-GAP_3"/>
    <property type="match status" value="1"/>
</dbReference>
<keyword evidence="2" id="KW-1133">Transmembrane helix</keyword>
<dbReference type="PANTHER" id="PTHR44103:SF1">
    <property type="entry name" value="PROPROTEIN CONVERTASE P"/>
    <property type="match status" value="1"/>
</dbReference>
<protein>
    <recommendedName>
        <fullName evidence="4">VCBS repeat-containing protein</fullName>
    </recommendedName>
</protein>
<dbReference type="AlphaFoldDB" id="A0A6S6RYE7"/>
<dbReference type="InterPro" id="IPR013517">
    <property type="entry name" value="FG-GAP"/>
</dbReference>
<sequence>MSRIKGIRMQNLFKIVLVWVVIFFTACGGGGSGEGSTRIDSLNYIGKTTAANLDEVVVQKFIKSLDITSSNNDLDVSNDVIQKASNTVVSKTSGLVSNLNKQVNGTVSGSVDVTRSTISSVKTEIIAVFDNYNDGDDETLNGEVTYVITTNNGVITAMTMTFKLLQMKDDDDDISMSGQIDVVDSSRIGKTFTQNIVFKNNEDDSMMRLEDFVIVFDENDKELSYSGKVYASELGYVVVSTAIELSYNENGELNAGGEIHYQGKDSTIIEKSAYDNTVRLEVDEGSNGTVDKVEIYDSSTFTIIPNREPVISISFPQSIYTDTDMSQVTIDIYDPDLDAYMTEYEWYVDDKIESTTLAISNKLFKKHQTVKLKVMAIDDREGDAKVGSSSVEQMVLNSKPIVKLLLDKTNIEVGDKIVLDASGSYDVDGDSILFDWQTQNRGYNIHDDAYTQGTLYLDINESNRSKVSFLGEEPNYDNFKEIKPYGVKVTLDDQDGGLSEFNSSDIIVNVMDLFNRDSILLDNHNISTDSITSFGIGDLNNDGLIDIAITTDSYGDYADNSKLIILFQNNLNQFTEVKKISLEDISPYSYDNIVVADVNNDELNDIAISSITSNGFNVYYQNNDGSFSTKTYYETKTFSYNPFPEENFLEESSNSVKYMNTADLNNDGKEDIVTVGQSMLGTGIDIFIQNDGNLSSERNVLLDGYEDHNKHLSSYIDVQDIDNNDLQDLVIANYILYQEENGTFTEVLYNDVERLTVLNDSKLIGVNGFDKHLSFYTKDTNRIYEKEEKGIDILLANTTELYSADVTGDGKKDIILGHEAYNNFTILVQKENGFYGNQVYSLNSELNFTYNEKTMALKDIDNNGKEDIFFLGRNGFEIFYTK</sequence>
<feature type="transmembrane region" description="Helical" evidence="2">
    <location>
        <begin position="12"/>
        <end position="31"/>
    </location>
</feature>
<evidence type="ECO:0000256" key="1">
    <source>
        <dbReference type="ARBA" id="ARBA00022729"/>
    </source>
</evidence>
<evidence type="ECO:0000313" key="3">
    <source>
        <dbReference type="EMBL" id="CAA6800371.1"/>
    </source>
</evidence>
<dbReference type="SUPFAM" id="SSF69318">
    <property type="entry name" value="Integrin alpha N-terminal domain"/>
    <property type="match status" value="2"/>
</dbReference>
<keyword evidence="2" id="KW-0472">Membrane</keyword>
<organism evidence="3">
    <name type="scientific">uncultured Sulfurovum sp</name>
    <dbReference type="NCBI Taxonomy" id="269237"/>
    <lineage>
        <taxon>Bacteria</taxon>
        <taxon>Pseudomonadati</taxon>
        <taxon>Campylobacterota</taxon>
        <taxon>Epsilonproteobacteria</taxon>
        <taxon>Campylobacterales</taxon>
        <taxon>Sulfurovaceae</taxon>
        <taxon>Sulfurovum</taxon>
        <taxon>environmental samples</taxon>
    </lineage>
</organism>
<dbReference type="PROSITE" id="PS51257">
    <property type="entry name" value="PROKAR_LIPOPROTEIN"/>
    <property type="match status" value="1"/>
</dbReference>
<evidence type="ECO:0008006" key="4">
    <source>
        <dbReference type="Google" id="ProtNLM"/>
    </source>
</evidence>
<keyword evidence="1" id="KW-0732">Signal</keyword>